<dbReference type="OrthoDB" id="5154006at2759"/>
<feature type="compositionally biased region" description="Low complexity" evidence="1">
    <location>
        <begin position="615"/>
        <end position="624"/>
    </location>
</feature>
<feature type="compositionally biased region" description="Basic and acidic residues" evidence="1">
    <location>
        <begin position="82"/>
        <end position="92"/>
    </location>
</feature>
<feature type="region of interest" description="Disordered" evidence="1">
    <location>
        <begin position="29"/>
        <end position="92"/>
    </location>
</feature>
<accession>A0A218YWX8</accession>
<feature type="compositionally biased region" description="Low complexity" evidence="1">
    <location>
        <begin position="29"/>
        <end position="40"/>
    </location>
</feature>
<feature type="compositionally biased region" description="Polar residues" evidence="1">
    <location>
        <begin position="661"/>
        <end position="684"/>
    </location>
</feature>
<dbReference type="EMBL" id="MZNU01000342">
    <property type="protein sequence ID" value="OWO99792.1"/>
    <property type="molecule type" value="Genomic_DNA"/>
</dbReference>
<feature type="compositionally biased region" description="Polar residues" evidence="1">
    <location>
        <begin position="637"/>
        <end position="652"/>
    </location>
</feature>
<sequence length="830" mass="88500">MPPSHRSRAAKKNKVEISFTNWVMGGSLLSLNTSSSLGRRNSLHQNKHSSDSGFEDAATDDEQPAKPAPAPSVSSNKSQNKKQPDEEKPKEVKSVCAECKDNDVPPSEKCSPNCPVCNEECTWEKHMHEKYGYMTCNTCGRGESWLKDEFHKGRGEYACEKCTPDCETCGRGPLWLNKKWRKTLKRKTKIIQGNDGKKDGDGKKGGEGDGEEIKEKDQAEKGKDGGKEKMEGKGKGANKEDEAAEKGSEKKPEPEKVGEQTKNAEPKNGAEPKKDGGSNIWTPEQDAQIKEMQAEKKSWKAIAEKVGSSKQACIDHFRDLQRSGDPVSEKKDEAIAQGDTQSNNGGGMGDAALMDVPASGNGDGLGAGPSINIANTSGGGGTGTRENQNKGHDKQSETGKKDDQNSHQKKPHSGKRKNKGSKQGKDAAGTSGNRDNNETSGGDGWGGNNTGKLWDQNTTQNNDGWGAVADVACNDQPSAQNNDGWDASVGAAVDDKPADQNNDGWGAMNTSNADFCHSYGEGADDSWGGGRGNTGNSNAHKSTPKPTPPAGGYFTDSNPIATSGTPPVVGSAAAATGGWEGETNCWVNVDTSSLNGDGGHAGWEGRGRGNMDGWNNVSPPNNNNGSHTPDIPENKHSSSGWAGNTGEWTTVDDNAEPADNSGGNTSWDQPDNSNHNRNSGNSWSRDLHDTTSDSFGGKNAAGAWNQGDTRNNTGNSGADSSWSKPNTPAAHNAVNPSTSNPDDNGGAFHCGNHLNSSDYLAFNDSAGRKSYCGKLRPSSAWTADDCAKLEHLDRMHQYRWAHIQKGFYDWTGRMISAELIERKFKDDGAA</sequence>
<evidence type="ECO:0008006" key="4">
    <source>
        <dbReference type="Google" id="ProtNLM"/>
    </source>
</evidence>
<feature type="compositionally biased region" description="Basic and acidic residues" evidence="1">
    <location>
        <begin position="287"/>
        <end position="297"/>
    </location>
</feature>
<dbReference type="STRING" id="503106.A0A218YWX8"/>
<feature type="compositionally biased region" description="Basic residues" evidence="1">
    <location>
        <begin position="407"/>
        <end position="422"/>
    </location>
</feature>
<feature type="region of interest" description="Disordered" evidence="1">
    <location>
        <begin position="316"/>
        <end position="575"/>
    </location>
</feature>
<proteinExistence type="predicted"/>
<feature type="compositionally biased region" description="Polar residues" evidence="1">
    <location>
        <begin position="555"/>
        <end position="565"/>
    </location>
</feature>
<feature type="compositionally biased region" description="Polar residues" evidence="1">
    <location>
        <begin position="706"/>
        <end position="726"/>
    </location>
</feature>
<evidence type="ECO:0000313" key="3">
    <source>
        <dbReference type="Proteomes" id="UP000242519"/>
    </source>
</evidence>
<dbReference type="InParanoid" id="A0A218YWX8"/>
<organism evidence="2 3">
    <name type="scientific">Diplocarpon coronariae</name>
    <dbReference type="NCBI Taxonomy" id="2795749"/>
    <lineage>
        <taxon>Eukaryota</taxon>
        <taxon>Fungi</taxon>
        <taxon>Dikarya</taxon>
        <taxon>Ascomycota</taxon>
        <taxon>Pezizomycotina</taxon>
        <taxon>Leotiomycetes</taxon>
        <taxon>Helotiales</taxon>
        <taxon>Drepanopezizaceae</taxon>
        <taxon>Diplocarpon</taxon>
    </lineage>
</organism>
<dbReference type="Proteomes" id="UP000242519">
    <property type="component" value="Unassembled WGS sequence"/>
</dbReference>
<feature type="compositionally biased region" description="Polar residues" evidence="1">
    <location>
        <begin position="499"/>
        <end position="513"/>
    </location>
</feature>
<keyword evidence="3" id="KW-1185">Reference proteome</keyword>
<protein>
    <recommendedName>
        <fullName evidence="4">Myb-like domain-containing protein</fullName>
    </recommendedName>
</protein>
<evidence type="ECO:0000313" key="2">
    <source>
        <dbReference type="EMBL" id="OWO99792.1"/>
    </source>
</evidence>
<evidence type="ECO:0000256" key="1">
    <source>
        <dbReference type="SAM" id="MobiDB-lite"/>
    </source>
</evidence>
<reference evidence="2 3" key="1">
    <citation type="submission" date="2017-04" db="EMBL/GenBank/DDBJ databases">
        <title>Draft genome sequence of Marssonina coronaria NL1: causal agent of apple blotch.</title>
        <authorList>
            <person name="Cheng Q."/>
        </authorList>
    </citation>
    <scope>NUCLEOTIDE SEQUENCE [LARGE SCALE GENOMIC DNA]</scope>
    <source>
        <strain evidence="2 3">NL1</strain>
    </source>
</reference>
<comment type="caution">
    <text evidence="2">The sequence shown here is derived from an EMBL/GenBank/DDBJ whole genome shotgun (WGS) entry which is preliminary data.</text>
</comment>
<dbReference type="AlphaFoldDB" id="A0A218YWX8"/>
<feature type="region of interest" description="Disordered" evidence="1">
    <location>
        <begin position="597"/>
        <end position="746"/>
    </location>
</feature>
<feature type="compositionally biased region" description="Acidic residues" evidence="1">
    <location>
        <begin position="53"/>
        <end position="62"/>
    </location>
</feature>
<name>A0A218YWX8_9HELO</name>
<feature type="compositionally biased region" description="Basic and acidic residues" evidence="1">
    <location>
        <begin position="195"/>
        <end position="276"/>
    </location>
</feature>
<feature type="compositionally biased region" description="Basic and acidic residues" evidence="1">
    <location>
        <begin position="387"/>
        <end position="406"/>
    </location>
</feature>
<feature type="region of interest" description="Disordered" evidence="1">
    <location>
        <begin position="187"/>
        <end position="297"/>
    </location>
</feature>
<gene>
    <name evidence="2" type="ORF">B2J93_6847</name>
</gene>
<feature type="compositionally biased region" description="Basic and acidic residues" evidence="1">
    <location>
        <begin position="316"/>
        <end position="334"/>
    </location>
</feature>